<dbReference type="Gene3D" id="3.40.50.300">
    <property type="entry name" value="P-loop containing nucleotide triphosphate hydrolases"/>
    <property type="match status" value="1"/>
</dbReference>
<dbReference type="SUPFAM" id="SSF52540">
    <property type="entry name" value="P-loop containing nucleoside triphosphate hydrolases"/>
    <property type="match status" value="1"/>
</dbReference>
<evidence type="ECO:0000256" key="2">
    <source>
        <dbReference type="ARBA" id="ARBA00022840"/>
    </source>
</evidence>
<protein>
    <submittedName>
        <fullName evidence="4">Sigma-54-dependent Fis family transcriptional regulator</fullName>
    </submittedName>
</protein>
<dbReference type="EMBL" id="VUNS01000014">
    <property type="protein sequence ID" value="MST97945.1"/>
    <property type="molecule type" value="Genomic_DNA"/>
</dbReference>
<comment type="caution">
    <text evidence="4">The sequence shown here is derived from an EMBL/GenBank/DDBJ whole genome shotgun (WGS) entry which is preliminary data.</text>
</comment>
<keyword evidence="2" id="KW-0067">ATP-binding</keyword>
<dbReference type="AlphaFoldDB" id="A0A844G4X0"/>
<dbReference type="Pfam" id="PF00158">
    <property type="entry name" value="Sigma54_activat"/>
    <property type="match status" value="1"/>
</dbReference>
<accession>A0A844G4X0</accession>
<reference evidence="4 5" key="1">
    <citation type="submission" date="2019-08" db="EMBL/GenBank/DDBJ databases">
        <title>In-depth cultivation of the pig gut microbiome towards novel bacterial diversity and tailored functional studies.</title>
        <authorList>
            <person name="Wylensek D."/>
            <person name="Hitch T.C.A."/>
            <person name="Clavel T."/>
        </authorList>
    </citation>
    <scope>NUCLEOTIDE SEQUENCE [LARGE SCALE GENOMIC DNA]</scope>
    <source>
        <strain evidence="4 5">BBE-744-WT-12</strain>
    </source>
</reference>
<keyword evidence="5" id="KW-1185">Reference proteome</keyword>
<gene>
    <name evidence="4" type="ORF">FYJ85_12940</name>
</gene>
<evidence type="ECO:0000313" key="4">
    <source>
        <dbReference type="EMBL" id="MST97945.1"/>
    </source>
</evidence>
<dbReference type="GO" id="GO:0006355">
    <property type="term" value="P:regulation of DNA-templated transcription"/>
    <property type="evidence" value="ECO:0007669"/>
    <property type="project" value="InterPro"/>
</dbReference>
<dbReference type="InterPro" id="IPR003593">
    <property type="entry name" value="AAA+_ATPase"/>
</dbReference>
<evidence type="ECO:0000256" key="1">
    <source>
        <dbReference type="ARBA" id="ARBA00022741"/>
    </source>
</evidence>
<name>A0A844G4X0_9BACT</name>
<dbReference type="Gene3D" id="1.10.8.60">
    <property type="match status" value="1"/>
</dbReference>
<dbReference type="GO" id="GO:0005524">
    <property type="term" value="F:ATP binding"/>
    <property type="evidence" value="ECO:0007669"/>
    <property type="project" value="UniProtKB-KW"/>
</dbReference>
<evidence type="ECO:0000313" key="5">
    <source>
        <dbReference type="Proteomes" id="UP000435649"/>
    </source>
</evidence>
<dbReference type="PANTHER" id="PTHR32071:SF122">
    <property type="entry name" value="SIGMA FACTOR"/>
    <property type="match status" value="1"/>
</dbReference>
<proteinExistence type="predicted"/>
<dbReference type="SMART" id="SM00382">
    <property type="entry name" value="AAA"/>
    <property type="match status" value="1"/>
</dbReference>
<dbReference type="InterPro" id="IPR002078">
    <property type="entry name" value="Sigma_54_int"/>
</dbReference>
<dbReference type="PANTHER" id="PTHR32071">
    <property type="entry name" value="TRANSCRIPTIONAL REGULATORY PROTEIN"/>
    <property type="match status" value="1"/>
</dbReference>
<dbReference type="InterPro" id="IPR027417">
    <property type="entry name" value="P-loop_NTPase"/>
</dbReference>
<organism evidence="4 5">
    <name type="scientific">Victivallis lenta</name>
    <dbReference type="NCBI Taxonomy" id="2606640"/>
    <lineage>
        <taxon>Bacteria</taxon>
        <taxon>Pseudomonadati</taxon>
        <taxon>Lentisphaerota</taxon>
        <taxon>Lentisphaeria</taxon>
        <taxon>Victivallales</taxon>
        <taxon>Victivallaceae</taxon>
        <taxon>Victivallis</taxon>
    </lineage>
</organism>
<sequence>MLSYSGNTERNMKLYTEAEAPLLRAIGKLNYTNPFTPERLELEEIILGRPPAPERRVWNMHDGLRGTREDVAELGRLVEHWALELRRRADAPGVELDARARDIAEPVVIYHLFEKYRAEMTGQMLRNPEETRFDCYEKFAADFDHFLSRPGRRLRCSYDPERTFAIYFQIHRAFHHIFDFIIGGTLEAGKLRAGIWQSLFTVDIYRYHRALYDRMQEINTLITGESGTGKELVARAIALSQYIPFDAKSRKFRTAYPDCFRPVHLSALPQTMLESELFGHRKGAYTGALADRIGYLEACDPSDAVLLDEIGEINAEVQVKLLRVLQTRRFQRLGDNAEREFAGKIIAATNRDLAGACREGVFRHDLYYRLCSDVIRTVPLRDLTGGEPGELEKFVDITAARLLGEEEAKRFVPEAMEWIVRNLGSAYPWPGNVRELEQCVRNLVIRGCYTPGDAQQSGGTELENALGRCGLTAEELMRLYVKVAVRRSGSRLKAAGQLGLDRRTVARYLAGETPRS</sequence>
<dbReference type="CDD" id="cd00009">
    <property type="entry name" value="AAA"/>
    <property type="match status" value="1"/>
</dbReference>
<dbReference type="PROSITE" id="PS50045">
    <property type="entry name" value="SIGMA54_INTERACT_4"/>
    <property type="match status" value="1"/>
</dbReference>
<dbReference type="Proteomes" id="UP000435649">
    <property type="component" value="Unassembled WGS sequence"/>
</dbReference>
<evidence type="ECO:0000259" key="3">
    <source>
        <dbReference type="PROSITE" id="PS50045"/>
    </source>
</evidence>
<feature type="domain" description="Sigma-54 factor interaction" evidence="3">
    <location>
        <begin position="217"/>
        <end position="445"/>
    </location>
</feature>
<keyword evidence="1" id="KW-0547">Nucleotide-binding</keyword>